<gene>
    <name evidence="2" type="ORF">JKILLFL_G5901</name>
</gene>
<protein>
    <submittedName>
        <fullName evidence="2">Uncharacterized protein</fullName>
    </submittedName>
</protein>
<feature type="non-terminal residue" evidence="2">
    <location>
        <position position="89"/>
    </location>
</feature>
<evidence type="ECO:0000256" key="1">
    <source>
        <dbReference type="SAM" id="Phobius"/>
    </source>
</evidence>
<keyword evidence="3" id="KW-1185">Reference proteome</keyword>
<accession>A0A9N8M4L4</accession>
<comment type="caution">
    <text evidence="2">The sequence shown here is derived from an EMBL/GenBank/DDBJ whole genome shotgun (WGS) entry which is preliminary data.</text>
</comment>
<keyword evidence="1" id="KW-0472">Membrane</keyword>
<dbReference type="EMBL" id="CAJHJF010006518">
    <property type="protein sequence ID" value="CAD6957046.1"/>
    <property type="molecule type" value="Genomic_DNA"/>
</dbReference>
<dbReference type="Proteomes" id="UP000836404">
    <property type="component" value="Unassembled WGS sequence"/>
</dbReference>
<keyword evidence="1" id="KW-1133">Transmembrane helix</keyword>
<organism evidence="2 3">
    <name type="scientific">Tilletia laevis</name>
    <dbReference type="NCBI Taxonomy" id="157183"/>
    <lineage>
        <taxon>Eukaryota</taxon>
        <taxon>Fungi</taxon>
        <taxon>Dikarya</taxon>
        <taxon>Basidiomycota</taxon>
        <taxon>Ustilaginomycotina</taxon>
        <taxon>Exobasidiomycetes</taxon>
        <taxon>Tilletiales</taxon>
        <taxon>Tilletiaceae</taxon>
        <taxon>Tilletia</taxon>
    </lineage>
</organism>
<reference evidence="2 3" key="1">
    <citation type="submission" date="2020-10" db="EMBL/GenBank/DDBJ databases">
        <authorList>
            <person name="Sedaghatjoo S."/>
        </authorList>
    </citation>
    <scope>NUCLEOTIDE SEQUENCE [LARGE SCALE GENOMIC DNA]</scope>
    <source>
        <strain evidence="2 3">LLFL</strain>
    </source>
</reference>
<keyword evidence="1" id="KW-0812">Transmembrane</keyword>
<sequence length="89" mass="9504">MLFKATEAQKIEIGARLSAAPLSGIADFKALRGPWLVSNSGGLAGKDLKYIAQVAANAFYPMMQDGTMDLGMWAAWSAVGILGRLLFIE</sequence>
<feature type="transmembrane region" description="Helical" evidence="1">
    <location>
        <begin position="70"/>
        <end position="87"/>
    </location>
</feature>
<evidence type="ECO:0000313" key="2">
    <source>
        <dbReference type="EMBL" id="CAD6957046.1"/>
    </source>
</evidence>
<evidence type="ECO:0000313" key="3">
    <source>
        <dbReference type="Proteomes" id="UP000836404"/>
    </source>
</evidence>
<name>A0A9N8M4L4_9BASI</name>
<dbReference type="AlphaFoldDB" id="A0A9N8M4L4"/>
<proteinExistence type="predicted"/>